<keyword evidence="8" id="KW-0413">Isomerase</keyword>
<sequence>MGYALAPTRIVQVRPWQRPRTSASQPLLGWQLCSPPAPPISPQARLENFRAEAAAPTLHETPPHVLESVDMSAALSIDNVRQSLIRQEETIIFSLIERAQFARNDRVYRSEGIPVPSFSPSGQRRSLLEYLLRETEQIHGRIRRYTSPDEQAFYPEDLPDLVLPRIQYDEVLAPNHREISVNSKIMKMYLDHLLIGITSPGDDNNYGSAAMYDVLCLQALSKRIHYGKFVAEAKFRRQYDQYRPLIEARDAEGIMRTLTDTAVEQKVIERVRRKASFYGQDPGAAEEGHKVPPETVASLYEQWVMPLTKEVQVAYLLRRLEYPDHHLCS</sequence>
<comment type="catalytic activity">
    <reaction evidence="1">
        <text>chorismate = prephenate</text>
        <dbReference type="Rhea" id="RHEA:13897"/>
        <dbReference type="ChEBI" id="CHEBI:29748"/>
        <dbReference type="ChEBI" id="CHEBI:29934"/>
        <dbReference type="EC" id="5.4.99.5"/>
    </reaction>
</comment>
<keyword evidence="5" id="KW-0963">Cytoplasm</keyword>
<dbReference type="EMBL" id="JALJOQ010000125">
    <property type="protein sequence ID" value="KAK9795599.1"/>
    <property type="molecule type" value="Genomic_DNA"/>
</dbReference>
<evidence type="ECO:0000313" key="11">
    <source>
        <dbReference type="Proteomes" id="UP001465755"/>
    </source>
</evidence>
<dbReference type="Gene3D" id="1.10.590.10">
    <property type="entry name" value="Chorismate mutase, AroQ class superfamily, eukaryotic"/>
    <property type="match status" value="1"/>
</dbReference>
<evidence type="ECO:0000256" key="7">
    <source>
        <dbReference type="ARBA" id="ARBA00023141"/>
    </source>
</evidence>
<dbReference type="EC" id="5.4.99.5" evidence="4"/>
<dbReference type="GO" id="GO:0008652">
    <property type="term" value="P:amino acid biosynthetic process"/>
    <property type="evidence" value="ECO:0007669"/>
    <property type="project" value="UniProtKB-KW"/>
</dbReference>
<dbReference type="GO" id="GO:0046417">
    <property type="term" value="P:chorismate metabolic process"/>
    <property type="evidence" value="ECO:0007669"/>
    <property type="project" value="InterPro"/>
</dbReference>
<dbReference type="InterPro" id="IPR036263">
    <property type="entry name" value="Chorismate_II_sf"/>
</dbReference>
<dbReference type="Pfam" id="PF01817">
    <property type="entry name" value="CM_2"/>
    <property type="match status" value="1"/>
</dbReference>
<dbReference type="PANTHER" id="PTHR21145:SF12">
    <property type="entry name" value="CHORISMATE MUTASE"/>
    <property type="match status" value="1"/>
</dbReference>
<protein>
    <recommendedName>
        <fullName evidence="4">chorismate mutase</fullName>
        <ecNumber evidence="4">5.4.99.5</ecNumber>
    </recommendedName>
</protein>
<evidence type="ECO:0000256" key="2">
    <source>
        <dbReference type="ARBA" id="ARBA00004496"/>
    </source>
</evidence>
<dbReference type="GO" id="GO:0005737">
    <property type="term" value="C:cytoplasm"/>
    <property type="evidence" value="ECO:0007669"/>
    <property type="project" value="UniProtKB-SubCell"/>
</dbReference>
<dbReference type="Proteomes" id="UP001465755">
    <property type="component" value="Unassembled WGS sequence"/>
</dbReference>
<keyword evidence="7" id="KW-0057">Aromatic amino acid biosynthesis</keyword>
<comment type="caution">
    <text evidence="10">The sequence shown here is derived from an EMBL/GenBank/DDBJ whole genome shotgun (WGS) entry which is preliminary data.</text>
</comment>
<organism evidence="10 11">
    <name type="scientific">Symbiochloris irregularis</name>
    <dbReference type="NCBI Taxonomy" id="706552"/>
    <lineage>
        <taxon>Eukaryota</taxon>
        <taxon>Viridiplantae</taxon>
        <taxon>Chlorophyta</taxon>
        <taxon>core chlorophytes</taxon>
        <taxon>Trebouxiophyceae</taxon>
        <taxon>Trebouxiales</taxon>
        <taxon>Trebouxiaceae</taxon>
        <taxon>Symbiochloris</taxon>
    </lineage>
</organism>
<evidence type="ECO:0000256" key="3">
    <source>
        <dbReference type="ARBA" id="ARBA00004817"/>
    </source>
</evidence>
<dbReference type="PANTHER" id="PTHR21145">
    <property type="entry name" value="CHORISMATE MUTASE"/>
    <property type="match status" value="1"/>
</dbReference>
<dbReference type="InterPro" id="IPR037039">
    <property type="entry name" value="CM_AroQ_sf_eucaryotic"/>
</dbReference>
<name>A0AAW1NQY6_9CHLO</name>
<dbReference type="GO" id="GO:0004106">
    <property type="term" value="F:chorismate mutase activity"/>
    <property type="evidence" value="ECO:0007669"/>
    <property type="project" value="UniProtKB-EC"/>
</dbReference>
<gene>
    <name evidence="10" type="ORF">WJX73_006188</name>
</gene>
<dbReference type="InterPro" id="IPR008238">
    <property type="entry name" value="Chorismate_mutase_AroQ_euk"/>
</dbReference>
<evidence type="ECO:0000256" key="1">
    <source>
        <dbReference type="ARBA" id="ARBA00000824"/>
    </source>
</evidence>
<dbReference type="NCBIfam" id="TIGR01802">
    <property type="entry name" value="CM_pl-yst"/>
    <property type="match status" value="1"/>
</dbReference>
<dbReference type="PROSITE" id="PS51169">
    <property type="entry name" value="CHORISMATE_MUT_3"/>
    <property type="match status" value="1"/>
</dbReference>
<evidence type="ECO:0000256" key="8">
    <source>
        <dbReference type="ARBA" id="ARBA00023235"/>
    </source>
</evidence>
<evidence type="ECO:0000256" key="5">
    <source>
        <dbReference type="ARBA" id="ARBA00022490"/>
    </source>
</evidence>
<keyword evidence="11" id="KW-1185">Reference proteome</keyword>
<feature type="domain" description="Chorismate mutase" evidence="9">
    <location>
        <begin position="208"/>
        <end position="312"/>
    </location>
</feature>
<proteinExistence type="predicted"/>
<keyword evidence="6" id="KW-0028">Amino-acid biosynthesis</keyword>
<evidence type="ECO:0000256" key="6">
    <source>
        <dbReference type="ARBA" id="ARBA00022605"/>
    </source>
</evidence>
<dbReference type="GO" id="GO:0009073">
    <property type="term" value="P:aromatic amino acid family biosynthetic process"/>
    <property type="evidence" value="ECO:0007669"/>
    <property type="project" value="UniProtKB-KW"/>
</dbReference>
<dbReference type="InterPro" id="IPR002701">
    <property type="entry name" value="CM_II_prokaryot"/>
</dbReference>
<accession>A0AAW1NQY6</accession>
<comment type="pathway">
    <text evidence="3">Metabolic intermediate biosynthesis; prephenate biosynthesis; prephenate from chorismate: step 1/1.</text>
</comment>
<comment type="subcellular location">
    <subcellularLocation>
        <location evidence="2">Cytoplasm</location>
    </subcellularLocation>
</comment>
<dbReference type="AlphaFoldDB" id="A0AAW1NQY6"/>
<evidence type="ECO:0000259" key="9">
    <source>
        <dbReference type="Pfam" id="PF01817"/>
    </source>
</evidence>
<evidence type="ECO:0000256" key="4">
    <source>
        <dbReference type="ARBA" id="ARBA00012404"/>
    </source>
</evidence>
<reference evidence="10 11" key="1">
    <citation type="journal article" date="2024" name="Nat. Commun.">
        <title>Phylogenomics reveals the evolutionary origins of lichenization in chlorophyte algae.</title>
        <authorList>
            <person name="Puginier C."/>
            <person name="Libourel C."/>
            <person name="Otte J."/>
            <person name="Skaloud P."/>
            <person name="Haon M."/>
            <person name="Grisel S."/>
            <person name="Petersen M."/>
            <person name="Berrin J.G."/>
            <person name="Delaux P.M."/>
            <person name="Dal Grande F."/>
            <person name="Keller J."/>
        </authorList>
    </citation>
    <scope>NUCLEOTIDE SEQUENCE [LARGE SCALE GENOMIC DNA]</scope>
    <source>
        <strain evidence="10 11">SAG 2036</strain>
    </source>
</reference>
<dbReference type="SUPFAM" id="SSF48600">
    <property type="entry name" value="Chorismate mutase II"/>
    <property type="match status" value="1"/>
</dbReference>
<evidence type="ECO:0000313" key="10">
    <source>
        <dbReference type="EMBL" id="KAK9795599.1"/>
    </source>
</evidence>